<feature type="region of interest" description="Disordered" evidence="9">
    <location>
        <begin position="14"/>
        <end position="80"/>
    </location>
</feature>
<reference evidence="10 11" key="1">
    <citation type="submission" date="2024-08" db="EMBL/GenBank/DDBJ databases">
        <title>Halobellus sp. MBLA0158 whole genome sequence.</title>
        <authorList>
            <person name="Hwang C.Y."/>
            <person name="Cho E.-S."/>
            <person name="Seo M.-J."/>
        </authorList>
    </citation>
    <scope>NUCLEOTIDE SEQUENCE [LARGE SCALE GENOMIC DNA]</scope>
    <source>
        <strain evidence="10 11">MBLA0158</strain>
    </source>
</reference>
<name>A0ABD5MBG7_9EURY</name>
<dbReference type="PANTHER" id="PTHR40088:SF1">
    <property type="entry name" value="PECTATE LYASE PEL9"/>
    <property type="match status" value="1"/>
</dbReference>
<sequence>MRRRTFLALGVGAGGSLAGCLSESGPESETAPSPEQATASATGGTPTATASADEPATPRENPETIFVSPDGSDRNVGTRDEPVGRLQTAIDAALPGQTVYALPGEYGSGTSVRTARAGTASAPITITGPPEAVYRSRQPFEINHDHVHLTGLTFDGLYDPSRPEDPDAYAESQLQVNETFYERIKSGERPDRPVEDDEYLTGAVVKPHAVGNCRADLIKVHWSENVEVGEFRVHGPAGVKYLLGDADSHNGEIVYVGNPPGKGYPEDETNNVHIHHIDASAGHGHAEMVDLKPGTHHCTVEYCTSAGGGLTADETTPVVISHNGHHNVVRWNEIYGCAMAVEFDAGYPEQSYENDLYGNYFHDFTDVALGFEDREKVSLDDQRHVCGNRVEPDRGQPLTAECRGDLPEGSGVGHTGGDSPWA</sequence>
<evidence type="ECO:0000256" key="4">
    <source>
        <dbReference type="ARBA" id="ARBA00022723"/>
    </source>
</evidence>
<comment type="caution">
    <text evidence="10">The sequence shown here is derived from an EMBL/GenBank/DDBJ whole genome shotgun (WGS) entry which is preliminary data.</text>
</comment>
<evidence type="ECO:0000256" key="1">
    <source>
        <dbReference type="ARBA" id="ARBA00001913"/>
    </source>
</evidence>
<comment type="cofactor">
    <cofactor evidence="1">
        <name>Ca(2+)</name>
        <dbReference type="ChEBI" id="CHEBI:29108"/>
    </cofactor>
</comment>
<keyword evidence="3" id="KW-0964">Secreted</keyword>
<evidence type="ECO:0000256" key="5">
    <source>
        <dbReference type="ARBA" id="ARBA00022729"/>
    </source>
</evidence>
<comment type="similarity">
    <text evidence="8">Belongs to the polysaccharide lyase 9 family.</text>
</comment>
<dbReference type="GO" id="GO:0046872">
    <property type="term" value="F:metal ion binding"/>
    <property type="evidence" value="ECO:0007669"/>
    <property type="project" value="UniProtKB-KW"/>
</dbReference>
<dbReference type="RefSeq" id="WP_372388944.1">
    <property type="nucleotide sequence ID" value="NZ_JBGNYA010000001.1"/>
</dbReference>
<evidence type="ECO:0000256" key="6">
    <source>
        <dbReference type="ARBA" id="ARBA00022837"/>
    </source>
</evidence>
<proteinExistence type="inferred from homology"/>
<dbReference type="GO" id="GO:0005576">
    <property type="term" value="C:extracellular region"/>
    <property type="evidence" value="ECO:0007669"/>
    <property type="project" value="UniProtKB-SubCell"/>
</dbReference>
<dbReference type="Proteomes" id="UP001570511">
    <property type="component" value="Unassembled WGS sequence"/>
</dbReference>
<feature type="compositionally biased region" description="Low complexity" evidence="9">
    <location>
        <begin position="37"/>
        <end position="52"/>
    </location>
</feature>
<evidence type="ECO:0000313" key="10">
    <source>
        <dbReference type="EMBL" id="MFA1611004.1"/>
    </source>
</evidence>
<dbReference type="InterPro" id="IPR052052">
    <property type="entry name" value="Polysaccharide_Lyase_9"/>
</dbReference>
<dbReference type="PANTHER" id="PTHR40088">
    <property type="entry name" value="PECTATE LYASE (EUROFUNG)"/>
    <property type="match status" value="1"/>
</dbReference>
<dbReference type="PROSITE" id="PS51257">
    <property type="entry name" value="PROKAR_LIPOPROTEIN"/>
    <property type="match status" value="1"/>
</dbReference>
<dbReference type="GO" id="GO:0016829">
    <property type="term" value="F:lyase activity"/>
    <property type="evidence" value="ECO:0007669"/>
    <property type="project" value="UniProtKB-KW"/>
</dbReference>
<keyword evidence="7" id="KW-0456">Lyase</keyword>
<protein>
    <recommendedName>
        <fullName evidence="12">DUF1565 domain-containing protein</fullName>
    </recommendedName>
</protein>
<comment type="subcellular location">
    <subcellularLocation>
        <location evidence="2">Secreted</location>
    </subcellularLocation>
</comment>
<dbReference type="InterPro" id="IPR011050">
    <property type="entry name" value="Pectin_lyase_fold/virulence"/>
</dbReference>
<keyword evidence="4" id="KW-0479">Metal-binding</keyword>
<dbReference type="SUPFAM" id="SSF51126">
    <property type="entry name" value="Pectin lyase-like"/>
    <property type="match status" value="1"/>
</dbReference>
<dbReference type="InterPro" id="IPR012334">
    <property type="entry name" value="Pectin_lyas_fold"/>
</dbReference>
<dbReference type="Gene3D" id="2.160.20.10">
    <property type="entry name" value="Single-stranded right-handed beta-helix, Pectin lyase-like"/>
    <property type="match status" value="1"/>
</dbReference>
<keyword evidence="11" id="KW-1185">Reference proteome</keyword>
<dbReference type="AlphaFoldDB" id="A0ABD5MBG7"/>
<evidence type="ECO:0000256" key="9">
    <source>
        <dbReference type="SAM" id="MobiDB-lite"/>
    </source>
</evidence>
<accession>A0ABD5MBG7</accession>
<evidence type="ECO:0000256" key="2">
    <source>
        <dbReference type="ARBA" id="ARBA00004613"/>
    </source>
</evidence>
<keyword evidence="6" id="KW-0106">Calcium</keyword>
<evidence type="ECO:0008006" key="12">
    <source>
        <dbReference type="Google" id="ProtNLM"/>
    </source>
</evidence>
<feature type="region of interest" description="Disordered" evidence="9">
    <location>
        <begin position="388"/>
        <end position="422"/>
    </location>
</feature>
<evidence type="ECO:0000313" key="11">
    <source>
        <dbReference type="Proteomes" id="UP001570511"/>
    </source>
</evidence>
<evidence type="ECO:0000256" key="8">
    <source>
        <dbReference type="ARBA" id="ARBA00038263"/>
    </source>
</evidence>
<dbReference type="EMBL" id="JBGNYA010000001">
    <property type="protein sequence ID" value="MFA1611004.1"/>
    <property type="molecule type" value="Genomic_DNA"/>
</dbReference>
<keyword evidence="5" id="KW-0732">Signal</keyword>
<gene>
    <name evidence="10" type="ORF">OS889_08310</name>
</gene>
<organism evidence="10 11">
    <name type="scientific">Halobellus rubicundus</name>
    <dbReference type="NCBI Taxonomy" id="2996466"/>
    <lineage>
        <taxon>Archaea</taxon>
        <taxon>Methanobacteriati</taxon>
        <taxon>Methanobacteriota</taxon>
        <taxon>Stenosarchaea group</taxon>
        <taxon>Halobacteria</taxon>
        <taxon>Halobacteriales</taxon>
        <taxon>Haloferacaceae</taxon>
        <taxon>Halobellus</taxon>
    </lineage>
</organism>
<evidence type="ECO:0000256" key="3">
    <source>
        <dbReference type="ARBA" id="ARBA00022525"/>
    </source>
</evidence>
<evidence type="ECO:0000256" key="7">
    <source>
        <dbReference type="ARBA" id="ARBA00023239"/>
    </source>
</evidence>
<feature type="compositionally biased region" description="Basic and acidic residues" evidence="9">
    <location>
        <begin position="71"/>
        <end position="80"/>
    </location>
</feature>